<sequence length="357" mass="41092">MYKPSPLLCNLFKRICINTGLSKNNSSNLILSLLQVHIPVDKNMAQDRKHVVEFLDKMLVDSSKLASDEKLCSYKGVLYPSTLCHPETLQALETFEARRDDVIMAGYPKSGTHWLGEILNNLSITAAKYTKEEMKKRTDLEKELTITPRLEFGDPGKFKRMEKLPSRRIILTHLTPNILPKSIFRNKAKVLVLIRNPKDTLVSFFHFNNNTPAFPKRTWDAYFTDFMNGKVSWGFYFDFVKEWDKHIDDENVTAVSYEDLKENPNLGVKRIAKFLGFSLTEEEIQSVVEKSSFKTMKDSGQETLGAFGDIIFRKGAVGDWKTLFSESQSKEMDRKFEEYLVGTKLGGQIKYDIYCKM</sequence>
<evidence type="ECO:0000313" key="6">
    <source>
        <dbReference type="Proteomes" id="UP000826234"/>
    </source>
</evidence>
<organism evidence="5 6">
    <name type="scientific">Phrynosoma platyrhinos</name>
    <name type="common">Desert horned lizard</name>
    <dbReference type="NCBI Taxonomy" id="52577"/>
    <lineage>
        <taxon>Eukaryota</taxon>
        <taxon>Metazoa</taxon>
        <taxon>Chordata</taxon>
        <taxon>Craniata</taxon>
        <taxon>Vertebrata</taxon>
        <taxon>Euteleostomi</taxon>
        <taxon>Lepidosauria</taxon>
        <taxon>Squamata</taxon>
        <taxon>Bifurcata</taxon>
        <taxon>Unidentata</taxon>
        <taxon>Episquamata</taxon>
        <taxon>Toxicofera</taxon>
        <taxon>Iguania</taxon>
        <taxon>Phrynosomatidae</taxon>
        <taxon>Phrynosomatinae</taxon>
        <taxon>Phrynosoma</taxon>
    </lineage>
</organism>
<protein>
    <recommendedName>
        <fullName evidence="3">Sulfotransferase</fullName>
        <ecNumber evidence="3">2.8.2.-</ecNumber>
    </recommendedName>
</protein>
<comment type="caution">
    <text evidence="5">The sequence shown here is derived from an EMBL/GenBank/DDBJ whole genome shotgun (WGS) entry which is preliminary data.</text>
</comment>
<dbReference type="EC" id="2.8.2.-" evidence="3"/>
<proteinExistence type="inferred from homology"/>
<dbReference type="InterPro" id="IPR027417">
    <property type="entry name" value="P-loop_NTPase"/>
</dbReference>
<keyword evidence="6" id="KW-1185">Reference proteome</keyword>
<evidence type="ECO:0000256" key="3">
    <source>
        <dbReference type="RuleBase" id="RU361155"/>
    </source>
</evidence>
<comment type="similarity">
    <text evidence="1 3">Belongs to the sulfotransferase 1 family.</text>
</comment>
<dbReference type="SUPFAM" id="SSF52540">
    <property type="entry name" value="P-loop containing nucleoside triphosphate hydrolases"/>
    <property type="match status" value="1"/>
</dbReference>
<name>A0ABQ7SZ62_PHRPL</name>
<dbReference type="Gene3D" id="3.40.50.300">
    <property type="entry name" value="P-loop containing nucleotide triphosphate hydrolases"/>
    <property type="match status" value="1"/>
</dbReference>
<dbReference type="InterPro" id="IPR000863">
    <property type="entry name" value="Sulfotransferase_dom"/>
</dbReference>
<evidence type="ECO:0000313" key="5">
    <source>
        <dbReference type="EMBL" id="KAH0622456.1"/>
    </source>
</evidence>
<evidence type="ECO:0000256" key="1">
    <source>
        <dbReference type="ARBA" id="ARBA00005771"/>
    </source>
</evidence>
<dbReference type="Pfam" id="PF00685">
    <property type="entry name" value="Sulfotransfer_1"/>
    <property type="match status" value="1"/>
</dbReference>
<reference evidence="5 6" key="1">
    <citation type="journal article" date="2022" name="Gigascience">
        <title>A chromosome-level genome assembly and annotation of the desert horned lizard, Phrynosoma platyrhinos, provides insight into chromosomal rearrangements among reptiles.</title>
        <authorList>
            <person name="Koochekian N."/>
            <person name="Ascanio A."/>
            <person name="Farleigh K."/>
            <person name="Card D.C."/>
            <person name="Schield D.R."/>
            <person name="Castoe T.A."/>
            <person name="Jezkova T."/>
        </authorList>
    </citation>
    <scope>NUCLEOTIDE SEQUENCE [LARGE SCALE GENOMIC DNA]</scope>
    <source>
        <strain evidence="5">NK-2021</strain>
    </source>
</reference>
<accession>A0ABQ7SZ62</accession>
<dbReference type="Proteomes" id="UP000826234">
    <property type="component" value="Unassembled WGS sequence"/>
</dbReference>
<gene>
    <name evidence="5" type="ORF">JD844_024786</name>
</gene>
<dbReference type="EMBL" id="JAIPUX010003289">
    <property type="protein sequence ID" value="KAH0622456.1"/>
    <property type="molecule type" value="Genomic_DNA"/>
</dbReference>
<keyword evidence="2 3" id="KW-0808">Transferase</keyword>
<evidence type="ECO:0000259" key="4">
    <source>
        <dbReference type="Pfam" id="PF00685"/>
    </source>
</evidence>
<evidence type="ECO:0000256" key="2">
    <source>
        <dbReference type="ARBA" id="ARBA00022679"/>
    </source>
</evidence>
<feature type="domain" description="Sulfotransferase" evidence="4">
    <location>
        <begin position="100"/>
        <end position="342"/>
    </location>
</feature>
<dbReference type="PANTHER" id="PTHR11783">
    <property type="entry name" value="SULFOTRANSFERASE SULT"/>
    <property type="match status" value="1"/>
</dbReference>